<proteinExistence type="predicted"/>
<dbReference type="EMBL" id="REGN01004893">
    <property type="protein sequence ID" value="RNA15778.1"/>
    <property type="molecule type" value="Genomic_DNA"/>
</dbReference>
<protein>
    <submittedName>
        <fullName evidence="1">Uncharacterized protein</fullName>
    </submittedName>
</protein>
<evidence type="ECO:0000313" key="2">
    <source>
        <dbReference type="Proteomes" id="UP000276133"/>
    </source>
</evidence>
<dbReference type="AlphaFoldDB" id="A0A3M7QXQ9"/>
<gene>
    <name evidence="1" type="ORF">BpHYR1_041007</name>
</gene>
<comment type="caution">
    <text evidence="1">The sequence shown here is derived from an EMBL/GenBank/DDBJ whole genome shotgun (WGS) entry which is preliminary data.</text>
</comment>
<keyword evidence="2" id="KW-1185">Reference proteome</keyword>
<evidence type="ECO:0000313" key="1">
    <source>
        <dbReference type="EMBL" id="RNA15778.1"/>
    </source>
</evidence>
<name>A0A3M7QXQ9_BRAPC</name>
<sequence length="161" mass="18993">MIPIIYEIQSISLFVIKILIVFRSNSFKVSKLGMICRNHKYHWASYCLIDFSNSENILILIFNKNNQTNIDFSDKFFDLFFLKDFFYVDNDRLKVLKNLECIVKSPVLGLTTLVSFALKIYFIDKKFVIYIFCHRKKAKNTDIKCVIFNSNEDVLISPTFL</sequence>
<dbReference type="Proteomes" id="UP000276133">
    <property type="component" value="Unassembled WGS sequence"/>
</dbReference>
<accession>A0A3M7QXQ9</accession>
<organism evidence="1 2">
    <name type="scientific">Brachionus plicatilis</name>
    <name type="common">Marine rotifer</name>
    <name type="synonym">Brachionus muelleri</name>
    <dbReference type="NCBI Taxonomy" id="10195"/>
    <lineage>
        <taxon>Eukaryota</taxon>
        <taxon>Metazoa</taxon>
        <taxon>Spiralia</taxon>
        <taxon>Gnathifera</taxon>
        <taxon>Rotifera</taxon>
        <taxon>Eurotatoria</taxon>
        <taxon>Monogononta</taxon>
        <taxon>Pseudotrocha</taxon>
        <taxon>Ploima</taxon>
        <taxon>Brachionidae</taxon>
        <taxon>Brachionus</taxon>
    </lineage>
</organism>
<reference evidence="1 2" key="1">
    <citation type="journal article" date="2018" name="Sci. Rep.">
        <title>Genomic signatures of local adaptation to the degree of environmental predictability in rotifers.</title>
        <authorList>
            <person name="Franch-Gras L."/>
            <person name="Hahn C."/>
            <person name="Garcia-Roger E.M."/>
            <person name="Carmona M.J."/>
            <person name="Serra M."/>
            <person name="Gomez A."/>
        </authorList>
    </citation>
    <scope>NUCLEOTIDE SEQUENCE [LARGE SCALE GENOMIC DNA]</scope>
    <source>
        <strain evidence="1">HYR1</strain>
    </source>
</reference>